<reference evidence="1 2" key="1">
    <citation type="submission" date="2015-06" db="EMBL/GenBank/DDBJ databases">
        <title>Draft genome of the moderately acidophilic sulfate reducer Candidatus Desulfosporosinus acididurans strain M1.</title>
        <authorList>
            <person name="Poehlein A."/>
            <person name="Petzsch P."/>
            <person name="Johnson B.D."/>
            <person name="Schloemann M."/>
            <person name="Daniel R."/>
            <person name="Muehling M."/>
        </authorList>
    </citation>
    <scope>NUCLEOTIDE SEQUENCE [LARGE SCALE GENOMIC DNA]</scope>
    <source>
        <strain evidence="1 2">M1</strain>
    </source>
</reference>
<keyword evidence="2" id="KW-1185">Reference proteome</keyword>
<protein>
    <submittedName>
        <fullName evidence="1">Uncharacterized protein</fullName>
    </submittedName>
</protein>
<dbReference type="EMBL" id="LDZY01000011">
    <property type="protein sequence ID" value="KLU64800.1"/>
    <property type="molecule type" value="Genomic_DNA"/>
</dbReference>
<dbReference type="Proteomes" id="UP000036356">
    <property type="component" value="Unassembled WGS sequence"/>
</dbReference>
<proteinExistence type="predicted"/>
<organism evidence="1 2">
    <name type="scientific">Desulfosporosinus acididurans</name>
    <dbReference type="NCBI Taxonomy" id="476652"/>
    <lineage>
        <taxon>Bacteria</taxon>
        <taxon>Bacillati</taxon>
        <taxon>Bacillota</taxon>
        <taxon>Clostridia</taxon>
        <taxon>Eubacteriales</taxon>
        <taxon>Desulfitobacteriaceae</taxon>
        <taxon>Desulfosporosinus</taxon>
    </lineage>
</organism>
<accession>A0A0J1FMU7</accession>
<evidence type="ECO:0000313" key="1">
    <source>
        <dbReference type="EMBL" id="KLU64800.1"/>
    </source>
</evidence>
<dbReference type="PATRIC" id="fig|476652.3.peg.3292"/>
<dbReference type="RefSeq" id="WP_047810958.1">
    <property type="nucleotide sequence ID" value="NZ_LDZY01000011.1"/>
</dbReference>
<comment type="caution">
    <text evidence="1">The sequence shown here is derived from an EMBL/GenBank/DDBJ whole genome shotgun (WGS) entry which is preliminary data.</text>
</comment>
<sequence length="411" mass="46480">MKKYLMALFTLIVLLATVITQISEYKALPKPTFREPFLEFTSAKFGQIKNIVWLNNYVAADNALLVLATKLKDNISYSYLSYLNAATGESTLLAEFPTHRYLGNVILFTNSFSGYSIITASRDGIVKTTLTKDNNRNLHADQGFIPIKDFDEATSMDFKGNLYYSKANDNLLYVKIFEQETFPFFTPTDQPDRDMTFLRKPYQIVNANTLDHTLTYTSLTPKGLDLYSMGFAGVPLTFNNQPLIRNVVEAQGIEDGYGFIGMKLNPNPSRSSDKRTLNIFMVRRNNSINHHPLEMDTIPLNTDPLGALPAISSTTFNEDYSLVYTSYDEGHKGKLTICNYQQKPKVILEDENLFGPVSITRKSISDPAIPSAKGQSRNKYILYFTSERNLVHVKICDEQGKLVKDLTDSFE</sequence>
<evidence type="ECO:0000313" key="2">
    <source>
        <dbReference type="Proteomes" id="UP000036356"/>
    </source>
</evidence>
<name>A0A0J1FMU7_9FIRM</name>
<dbReference type="AlphaFoldDB" id="A0A0J1FMU7"/>
<gene>
    <name evidence="1" type="ORF">DEAC_c31280</name>
</gene>